<comment type="caution">
    <text evidence="2">The sequence shown here is derived from an EMBL/GenBank/DDBJ whole genome shotgun (WGS) entry which is preliminary data.</text>
</comment>
<accession>A0A699S709</accession>
<proteinExistence type="predicted"/>
<evidence type="ECO:0000313" key="2">
    <source>
        <dbReference type="EMBL" id="GFC93329.1"/>
    </source>
</evidence>
<evidence type="ECO:0000256" key="1">
    <source>
        <dbReference type="SAM" id="MobiDB-lite"/>
    </source>
</evidence>
<feature type="compositionally biased region" description="Basic and acidic residues" evidence="1">
    <location>
        <begin position="36"/>
        <end position="47"/>
    </location>
</feature>
<organism evidence="2">
    <name type="scientific">Tanacetum cinerariifolium</name>
    <name type="common">Dalmatian daisy</name>
    <name type="synonym">Chrysanthemum cinerariifolium</name>
    <dbReference type="NCBI Taxonomy" id="118510"/>
    <lineage>
        <taxon>Eukaryota</taxon>
        <taxon>Viridiplantae</taxon>
        <taxon>Streptophyta</taxon>
        <taxon>Embryophyta</taxon>
        <taxon>Tracheophyta</taxon>
        <taxon>Spermatophyta</taxon>
        <taxon>Magnoliopsida</taxon>
        <taxon>eudicotyledons</taxon>
        <taxon>Gunneridae</taxon>
        <taxon>Pentapetalae</taxon>
        <taxon>asterids</taxon>
        <taxon>campanulids</taxon>
        <taxon>Asterales</taxon>
        <taxon>Asteraceae</taxon>
        <taxon>Asteroideae</taxon>
        <taxon>Anthemideae</taxon>
        <taxon>Anthemidinae</taxon>
        <taxon>Tanacetum</taxon>
    </lineage>
</organism>
<reference evidence="2" key="1">
    <citation type="journal article" date="2019" name="Sci. Rep.">
        <title>Draft genome of Tanacetum cinerariifolium, the natural source of mosquito coil.</title>
        <authorList>
            <person name="Yamashiro T."/>
            <person name="Shiraishi A."/>
            <person name="Satake H."/>
            <person name="Nakayama K."/>
        </authorList>
    </citation>
    <scope>NUCLEOTIDE SEQUENCE</scope>
</reference>
<dbReference type="EMBL" id="BKCJ011142640">
    <property type="protein sequence ID" value="GFC93329.1"/>
    <property type="molecule type" value="Genomic_DNA"/>
</dbReference>
<gene>
    <name evidence="2" type="ORF">Tci_865299</name>
</gene>
<feature type="region of interest" description="Disordered" evidence="1">
    <location>
        <begin position="1"/>
        <end position="67"/>
    </location>
</feature>
<dbReference type="AlphaFoldDB" id="A0A699S709"/>
<sequence length="67" mass="7295">MIRLRDEAASTSPPPSQLPSVSHREDRPEVSLPPRKRVEDSLARADHSPTGISDSLAGTGRHFTGTY</sequence>
<protein>
    <submittedName>
        <fullName evidence="2">Uncharacterized protein</fullName>
    </submittedName>
</protein>
<name>A0A699S709_TANCI</name>